<feature type="compositionally biased region" description="Polar residues" evidence="1">
    <location>
        <begin position="307"/>
        <end position="318"/>
    </location>
</feature>
<dbReference type="InterPro" id="IPR036322">
    <property type="entry name" value="WD40_repeat_dom_sf"/>
</dbReference>
<dbReference type="Gene3D" id="2.130.10.10">
    <property type="entry name" value="YVTN repeat-like/Quinoprotein amine dehydrogenase"/>
    <property type="match status" value="1"/>
</dbReference>
<feature type="compositionally biased region" description="Low complexity" evidence="1">
    <location>
        <begin position="1013"/>
        <end position="1025"/>
    </location>
</feature>
<feature type="region of interest" description="Disordered" evidence="1">
    <location>
        <begin position="989"/>
        <end position="1077"/>
    </location>
</feature>
<organism evidence="2 3">
    <name type="scientific">Ectocarpus siliculosus</name>
    <name type="common">Brown alga</name>
    <name type="synonym">Conferva siliculosa</name>
    <dbReference type="NCBI Taxonomy" id="2880"/>
    <lineage>
        <taxon>Eukaryota</taxon>
        <taxon>Sar</taxon>
        <taxon>Stramenopiles</taxon>
        <taxon>Ochrophyta</taxon>
        <taxon>PX clade</taxon>
        <taxon>Phaeophyceae</taxon>
        <taxon>Ectocarpales</taxon>
        <taxon>Ectocarpaceae</taxon>
        <taxon>Ectocarpus</taxon>
    </lineage>
</organism>
<dbReference type="SUPFAM" id="SSF50978">
    <property type="entry name" value="WD40 repeat-like"/>
    <property type="match status" value="1"/>
</dbReference>
<evidence type="ECO:0000313" key="2">
    <source>
        <dbReference type="EMBL" id="CBJ32465.1"/>
    </source>
</evidence>
<dbReference type="Pfam" id="PF00400">
    <property type="entry name" value="WD40"/>
    <property type="match status" value="1"/>
</dbReference>
<feature type="compositionally biased region" description="Low complexity" evidence="1">
    <location>
        <begin position="507"/>
        <end position="522"/>
    </location>
</feature>
<dbReference type="InterPro" id="IPR001680">
    <property type="entry name" value="WD40_rpt"/>
</dbReference>
<feature type="compositionally biased region" description="Low complexity" evidence="1">
    <location>
        <begin position="1054"/>
        <end position="1072"/>
    </location>
</feature>
<evidence type="ECO:0000256" key="1">
    <source>
        <dbReference type="SAM" id="MobiDB-lite"/>
    </source>
</evidence>
<dbReference type="AlphaFoldDB" id="D7FYC3"/>
<gene>
    <name evidence="2" type="ORF">Esi_0341_0015</name>
</gene>
<feature type="region of interest" description="Disordered" evidence="1">
    <location>
        <begin position="194"/>
        <end position="218"/>
    </location>
</feature>
<dbReference type="SMART" id="SM00320">
    <property type="entry name" value="WD40"/>
    <property type="match status" value="3"/>
</dbReference>
<feature type="compositionally biased region" description="Basic and acidic residues" evidence="1">
    <location>
        <begin position="361"/>
        <end position="374"/>
    </location>
</feature>
<keyword evidence="3" id="KW-1185">Reference proteome</keyword>
<protein>
    <submittedName>
        <fullName evidence="2">Uncharacterized protein</fullName>
    </submittedName>
</protein>
<dbReference type="EMBL" id="FN649739">
    <property type="protein sequence ID" value="CBJ32465.1"/>
    <property type="molecule type" value="Genomic_DNA"/>
</dbReference>
<dbReference type="EMBL" id="FN648533">
    <property type="protein sequence ID" value="CBJ32465.1"/>
    <property type="molecule type" value="Genomic_DNA"/>
</dbReference>
<evidence type="ECO:0000313" key="3">
    <source>
        <dbReference type="Proteomes" id="UP000002630"/>
    </source>
</evidence>
<feature type="region of interest" description="Disordered" evidence="1">
    <location>
        <begin position="428"/>
        <end position="542"/>
    </location>
</feature>
<sequence>MATSFAHLRQRFRLASFVGWHSRLADGPKYVSLSALKSAFGVAGVVLTEDEVGYLVKKFADNRRRIDWKRLMIALDVGPPADFTDPDRSFLDNLPQPYRLIVSVLETEIVDRAWELVVERHPELDTSPADEARAAADIDLKRSCHPFVRLLDPHSPLPAHAGDVKPVAAAAKEGEAIAADGFLDGRGSSELLFEGKDRNGDADDDGGGGENDAGNVSTMQWDNRGQFLFTGGRDGSVCVRLAGAVKDIGVQIRSSSLCGETFSEGNAKSAAVTFLSRPVGSLGGRSSSVRIAAVVTSSCPDSGHGNPDQTGNREAGQQETERDAGAEPRPACPSSAVSVLEMTVPRSRAGDEAGGSPARGSLEHHQGARSEHGADAANSGNRRNYAPAFRVICTVELHSEQENATAVSCTLSPDGRRLAVTTASGRVSTWSLPPVSAPLERHRNRSPQQSAREDDDVDGVQPGSSRTSAGHGRETPKEGMAGQQGGERGAGVGESGAVLAGRDDDASTSTNTAAKAAAAETAEPPPPPTQLGQPEFTIPHVPSPEELSHAKALQEYRKRVEAGEIQEPTSTQEEEEEEGCTPPPKPPQLSGLAHHLARVDFIPAADGRLNGGGGSTGGLAVWRSNSNVCRLFRLPPPVYDGDGGQRQTVEGGNNDGGVELSRTGTVAASSGFESADKTGIGSEGSLAAKYDISRLPSVEWVLPSPITVLAVCEEETGGEAQDDGREKGGGWSCCGGADAPAPLVAIGTENGGVYLGDAALGTTRAGLSRHRARVTALAFHGKRFLVSGSDDEMIQIHHLTVADPTGAGGDRRCVGGTPRLRCLHDARGSGIVRLACFREMPLAVAEDTSGRVVVYDLLSGTMLGVLALKDDAITSVAADRPDRNGDGAAVSHETVAPKAGIIWSEGGECMAVVMPQEQETSVLSPTRSDSGGETLGVWSASDLMWELSPGMRAMVGEERPLSPRDVAELFYGLLPRYRKDPEIMLQNMSHQYDPGRGDTAPLTTGTTNPDPASTRTKAGGRSSRGTGSGSGRLDRSNTPQRAAGRDRVAAKKAPSNTVSTNVTRNPTTRTPPHYQHPTTLTERNVARLLGAGGRGGPMGGVLACTGEGGAVGKDGPAPWGMEVGAAARVKRYMEARHTERAVRQARLENVTRNLLQAL</sequence>
<proteinExistence type="predicted"/>
<reference evidence="2 3" key="1">
    <citation type="journal article" date="2010" name="Nature">
        <title>The Ectocarpus genome and the independent evolution of multicellularity in brown algae.</title>
        <authorList>
            <person name="Cock J.M."/>
            <person name="Sterck L."/>
            <person name="Rouze P."/>
            <person name="Scornet D."/>
            <person name="Allen A.E."/>
            <person name="Amoutzias G."/>
            <person name="Anthouard V."/>
            <person name="Artiguenave F."/>
            <person name="Aury J.M."/>
            <person name="Badger J.H."/>
            <person name="Beszteri B."/>
            <person name="Billiau K."/>
            <person name="Bonnet E."/>
            <person name="Bothwell J.H."/>
            <person name="Bowler C."/>
            <person name="Boyen C."/>
            <person name="Brownlee C."/>
            <person name="Carrano C.J."/>
            <person name="Charrier B."/>
            <person name="Cho G.Y."/>
            <person name="Coelho S.M."/>
            <person name="Collen J."/>
            <person name="Corre E."/>
            <person name="Da Silva C."/>
            <person name="Delage L."/>
            <person name="Delaroque N."/>
            <person name="Dittami S.M."/>
            <person name="Doulbeau S."/>
            <person name="Elias M."/>
            <person name="Farnham G."/>
            <person name="Gachon C.M."/>
            <person name="Gschloessl B."/>
            <person name="Heesch S."/>
            <person name="Jabbari K."/>
            <person name="Jubin C."/>
            <person name="Kawai H."/>
            <person name="Kimura K."/>
            <person name="Kloareg B."/>
            <person name="Kupper F.C."/>
            <person name="Lang D."/>
            <person name="Le Bail A."/>
            <person name="Leblanc C."/>
            <person name="Lerouge P."/>
            <person name="Lohr M."/>
            <person name="Lopez P.J."/>
            <person name="Martens C."/>
            <person name="Maumus F."/>
            <person name="Michel G."/>
            <person name="Miranda-Saavedra D."/>
            <person name="Morales J."/>
            <person name="Moreau H."/>
            <person name="Motomura T."/>
            <person name="Nagasato C."/>
            <person name="Napoli C.A."/>
            <person name="Nelson D.R."/>
            <person name="Nyvall-Collen P."/>
            <person name="Peters A.F."/>
            <person name="Pommier C."/>
            <person name="Potin P."/>
            <person name="Poulain J."/>
            <person name="Quesneville H."/>
            <person name="Read B."/>
            <person name="Rensing S.A."/>
            <person name="Ritter A."/>
            <person name="Rousvoal S."/>
            <person name="Samanta M."/>
            <person name="Samson G."/>
            <person name="Schroeder D.C."/>
            <person name="Segurens B."/>
            <person name="Strittmatter M."/>
            <person name="Tonon T."/>
            <person name="Tregear J.W."/>
            <person name="Valentin K."/>
            <person name="von Dassow P."/>
            <person name="Yamagishi T."/>
            <person name="Van de Peer Y."/>
            <person name="Wincker P."/>
        </authorList>
    </citation>
    <scope>NUCLEOTIDE SEQUENCE [LARGE SCALE GENOMIC DNA]</scope>
    <source>
        <strain evidence="3">Ec32 / CCAP1310/4</strain>
    </source>
</reference>
<feature type="region of interest" description="Disordered" evidence="1">
    <location>
        <begin position="563"/>
        <end position="587"/>
    </location>
</feature>
<name>D7FYC3_ECTSI</name>
<dbReference type="OrthoDB" id="547231at2759"/>
<dbReference type="Proteomes" id="UP000002630">
    <property type="component" value="Linkage Group LG14"/>
</dbReference>
<feature type="compositionally biased region" description="Gly residues" evidence="1">
    <location>
        <begin position="482"/>
        <end position="494"/>
    </location>
</feature>
<feature type="region of interest" description="Disordered" evidence="1">
    <location>
        <begin position="297"/>
        <end position="381"/>
    </location>
</feature>
<feature type="compositionally biased region" description="Polar residues" evidence="1">
    <location>
        <begin position="1001"/>
        <end position="1011"/>
    </location>
</feature>
<accession>D7FYC3</accession>
<dbReference type="InParanoid" id="D7FYC3"/>
<dbReference type="InterPro" id="IPR015943">
    <property type="entry name" value="WD40/YVTN_repeat-like_dom_sf"/>
</dbReference>